<sequence>MTDPVFFHPSRRFTADEVATLTGAELRTVQLGSLEIHTLASIETGGEGALVFAEGKRNASRLAAVRASVVLCSEELAASVPDGIAVLVSPRPHADFATIGRMLFPTATRPEPLTGETGVSPLAHVHASANIEDGAVIEPGAIIGANAEIGSGTIIAPNVVVGPSTRIGRDCYVGAGATVVNALIGNRVILHTGVRVGQDGFGYVPGRKGPEKVPQIGRVIIQDDVEIGANTTVDRGALGDTVIGEGCKIDNLVQIAHNVKMGRACIIAGHCGLSGSVTLGDGVMLGGRAGLADHLSVGDGAQVAAGSGVMNDIPAGARWGGFPAQPLKDAMREFAILRAFVRSKTEKKEKSNG</sequence>
<evidence type="ECO:0000313" key="9">
    <source>
        <dbReference type="EMBL" id="SFI67801.1"/>
    </source>
</evidence>
<dbReference type="HAMAP" id="MF_00523">
    <property type="entry name" value="LpxD"/>
    <property type="match status" value="1"/>
</dbReference>
<keyword evidence="4 7" id="KW-0677">Repeat</keyword>
<keyword evidence="10" id="KW-1185">Reference proteome</keyword>
<dbReference type="InterPro" id="IPR011004">
    <property type="entry name" value="Trimer_LpxA-like_sf"/>
</dbReference>
<reference evidence="10" key="1">
    <citation type="submission" date="2016-10" db="EMBL/GenBank/DDBJ databases">
        <authorList>
            <person name="Varghese N."/>
            <person name="Submissions S."/>
        </authorList>
    </citation>
    <scope>NUCLEOTIDE SEQUENCE [LARGE SCALE GENOMIC DNA]</scope>
    <source>
        <strain evidence="10">DSM 21857</strain>
    </source>
</reference>
<dbReference type="STRING" id="1121003.SAMN03080618_01063"/>
<dbReference type="InterPro" id="IPR007691">
    <property type="entry name" value="LpxD"/>
</dbReference>
<dbReference type="RefSeq" id="WP_091519511.1">
    <property type="nucleotide sequence ID" value="NZ_FORF01000005.1"/>
</dbReference>
<evidence type="ECO:0000256" key="3">
    <source>
        <dbReference type="ARBA" id="ARBA00022679"/>
    </source>
</evidence>
<comment type="function">
    <text evidence="7">Catalyzes the N-acylation of UDP-3-O-acylglucosamine using 3-hydroxyacyl-ACP as the acyl donor. Is involved in the biosynthesis of lipid A, a phosphorylated glycolipid that anchors the lipopolysaccharide to the outer membrane of the cell.</text>
</comment>
<gene>
    <name evidence="7" type="primary">lpxD</name>
    <name evidence="9" type="ORF">SAMN03080618_01063</name>
</gene>
<dbReference type="Pfam" id="PF00132">
    <property type="entry name" value="Hexapep"/>
    <property type="match status" value="2"/>
</dbReference>
<dbReference type="PROSITE" id="PS00101">
    <property type="entry name" value="HEXAPEP_TRANSFERASES"/>
    <property type="match status" value="2"/>
</dbReference>
<dbReference type="NCBIfam" id="NF002060">
    <property type="entry name" value="PRK00892.1"/>
    <property type="match status" value="1"/>
</dbReference>
<proteinExistence type="inferred from homology"/>
<comment type="catalytic activity">
    <reaction evidence="7">
        <text>a UDP-3-O-[(3R)-3-hydroxyacyl]-alpha-D-glucosamine + a (3R)-hydroxyacyl-[ACP] = a UDP-2-N,3-O-bis[(3R)-3-hydroxyacyl]-alpha-D-glucosamine + holo-[ACP] + H(+)</text>
        <dbReference type="Rhea" id="RHEA:53836"/>
        <dbReference type="Rhea" id="RHEA-COMP:9685"/>
        <dbReference type="Rhea" id="RHEA-COMP:9945"/>
        <dbReference type="ChEBI" id="CHEBI:15378"/>
        <dbReference type="ChEBI" id="CHEBI:64479"/>
        <dbReference type="ChEBI" id="CHEBI:78827"/>
        <dbReference type="ChEBI" id="CHEBI:137740"/>
        <dbReference type="ChEBI" id="CHEBI:137748"/>
        <dbReference type="EC" id="2.3.1.191"/>
    </reaction>
</comment>
<dbReference type="AlphaFoldDB" id="A0A1I3K5K4"/>
<comment type="similarity">
    <text evidence="7">Belongs to the transferase hexapeptide repeat family. LpxD subfamily.</text>
</comment>
<dbReference type="PANTHER" id="PTHR43378:SF2">
    <property type="entry name" value="UDP-3-O-ACYLGLUCOSAMINE N-ACYLTRANSFERASE 1, MITOCHONDRIAL-RELATED"/>
    <property type="match status" value="1"/>
</dbReference>
<evidence type="ECO:0000259" key="8">
    <source>
        <dbReference type="Pfam" id="PF04613"/>
    </source>
</evidence>
<evidence type="ECO:0000256" key="4">
    <source>
        <dbReference type="ARBA" id="ARBA00022737"/>
    </source>
</evidence>
<dbReference type="Gene3D" id="3.40.1390.10">
    <property type="entry name" value="MurE/MurF, N-terminal domain"/>
    <property type="match status" value="1"/>
</dbReference>
<dbReference type="InterPro" id="IPR001451">
    <property type="entry name" value="Hexapep"/>
</dbReference>
<feature type="domain" description="UDP-3-O-[3-hydroxymyristoyl] glucosamine N-acyltransferase non-repeat region" evidence="8">
    <location>
        <begin position="34"/>
        <end position="99"/>
    </location>
</feature>
<protein>
    <recommendedName>
        <fullName evidence="7">UDP-3-O-acylglucosamine N-acyltransferase</fullName>
        <ecNumber evidence="7">2.3.1.191</ecNumber>
    </recommendedName>
</protein>
<comment type="pathway">
    <text evidence="7">Bacterial outer membrane biogenesis; LPS lipid A biosynthesis.</text>
</comment>
<dbReference type="EC" id="2.3.1.191" evidence="7"/>
<accession>A0A1I3K5K4</accession>
<organism evidence="9 10">
    <name type="scientific">Aquamicrobium aerolatum DSM 21857</name>
    <dbReference type="NCBI Taxonomy" id="1121003"/>
    <lineage>
        <taxon>Bacteria</taxon>
        <taxon>Pseudomonadati</taxon>
        <taxon>Pseudomonadota</taxon>
        <taxon>Alphaproteobacteria</taxon>
        <taxon>Hyphomicrobiales</taxon>
        <taxon>Phyllobacteriaceae</taxon>
        <taxon>Aerobium</taxon>
    </lineage>
</organism>
<dbReference type="EMBL" id="FORF01000005">
    <property type="protein sequence ID" value="SFI67801.1"/>
    <property type="molecule type" value="Genomic_DNA"/>
</dbReference>
<dbReference type="CDD" id="cd03352">
    <property type="entry name" value="LbH_LpxD"/>
    <property type="match status" value="1"/>
</dbReference>
<dbReference type="GO" id="GO:0103118">
    <property type="term" value="F:UDP-3-O-[(3R)-3-hydroxyacyl]-glucosamine N-acyltransferase activity"/>
    <property type="evidence" value="ECO:0007669"/>
    <property type="project" value="UniProtKB-EC"/>
</dbReference>
<dbReference type="InterPro" id="IPR020573">
    <property type="entry name" value="UDP_GlcNAc_AcTrfase_non-rep"/>
</dbReference>
<dbReference type="SUPFAM" id="SSF51161">
    <property type="entry name" value="Trimeric LpxA-like enzymes"/>
    <property type="match status" value="1"/>
</dbReference>
<keyword evidence="3 7" id="KW-0808">Transferase</keyword>
<evidence type="ECO:0000256" key="5">
    <source>
        <dbReference type="ARBA" id="ARBA00023098"/>
    </source>
</evidence>
<evidence type="ECO:0000256" key="7">
    <source>
        <dbReference type="HAMAP-Rule" id="MF_00523"/>
    </source>
</evidence>
<evidence type="ECO:0000256" key="1">
    <source>
        <dbReference type="ARBA" id="ARBA00022516"/>
    </source>
</evidence>
<dbReference type="Proteomes" id="UP000242763">
    <property type="component" value="Unassembled WGS sequence"/>
</dbReference>
<dbReference type="PANTHER" id="PTHR43378">
    <property type="entry name" value="UDP-3-O-ACYLGLUCOSAMINE N-ACYLTRANSFERASE"/>
    <property type="match status" value="1"/>
</dbReference>
<comment type="subunit">
    <text evidence="7">Homotrimer.</text>
</comment>
<keyword evidence="6 7" id="KW-0012">Acyltransferase</keyword>
<dbReference type="Pfam" id="PF04613">
    <property type="entry name" value="LpxD"/>
    <property type="match status" value="1"/>
</dbReference>
<dbReference type="Pfam" id="PF14602">
    <property type="entry name" value="Hexapep_2"/>
    <property type="match status" value="1"/>
</dbReference>
<dbReference type="GO" id="GO:0016410">
    <property type="term" value="F:N-acyltransferase activity"/>
    <property type="evidence" value="ECO:0007669"/>
    <property type="project" value="InterPro"/>
</dbReference>
<dbReference type="NCBIfam" id="TIGR01853">
    <property type="entry name" value="lipid_A_lpxD"/>
    <property type="match status" value="1"/>
</dbReference>
<evidence type="ECO:0000256" key="6">
    <source>
        <dbReference type="ARBA" id="ARBA00023315"/>
    </source>
</evidence>
<dbReference type="OrthoDB" id="9784739at2"/>
<dbReference type="UniPathway" id="UPA00973"/>
<keyword evidence="2 7" id="KW-0441">Lipid A biosynthesis</keyword>
<keyword evidence="1 7" id="KW-0444">Lipid biosynthesis</keyword>
<dbReference type="GO" id="GO:0009245">
    <property type="term" value="P:lipid A biosynthetic process"/>
    <property type="evidence" value="ECO:0007669"/>
    <property type="project" value="UniProtKB-UniRule"/>
</dbReference>
<dbReference type="Gene3D" id="2.160.10.10">
    <property type="entry name" value="Hexapeptide repeat proteins"/>
    <property type="match status" value="1"/>
</dbReference>
<dbReference type="GO" id="GO:0016020">
    <property type="term" value="C:membrane"/>
    <property type="evidence" value="ECO:0007669"/>
    <property type="project" value="GOC"/>
</dbReference>
<evidence type="ECO:0000313" key="10">
    <source>
        <dbReference type="Proteomes" id="UP000242763"/>
    </source>
</evidence>
<feature type="active site" description="Proton acceptor" evidence="7">
    <location>
        <position position="257"/>
    </location>
</feature>
<keyword evidence="5 7" id="KW-0443">Lipid metabolism</keyword>
<evidence type="ECO:0000256" key="2">
    <source>
        <dbReference type="ARBA" id="ARBA00022556"/>
    </source>
</evidence>
<name>A0A1I3K5K4_9HYPH</name>
<dbReference type="InterPro" id="IPR018357">
    <property type="entry name" value="Hexapep_transf_CS"/>
</dbReference>